<dbReference type="Gene3D" id="3.10.105.10">
    <property type="entry name" value="Dipeptide-binding Protein, Domain 3"/>
    <property type="match status" value="2"/>
</dbReference>
<evidence type="ECO:0000313" key="7">
    <source>
        <dbReference type="Proteomes" id="UP000663292"/>
    </source>
</evidence>
<evidence type="ECO:0000256" key="1">
    <source>
        <dbReference type="ARBA" id="ARBA00005695"/>
    </source>
</evidence>
<dbReference type="InterPro" id="IPR000914">
    <property type="entry name" value="SBP_5_dom"/>
</dbReference>
<evidence type="ECO:0000256" key="3">
    <source>
        <dbReference type="ARBA" id="ARBA00022729"/>
    </source>
</evidence>
<gene>
    <name evidence="6" type="primary">ddpA</name>
    <name evidence="6" type="ORF">HSEST_1763</name>
</gene>
<evidence type="ECO:0000259" key="5">
    <source>
        <dbReference type="Pfam" id="PF00496"/>
    </source>
</evidence>
<organism evidence="6 7">
    <name type="scientific">Halapricum desulfuricans</name>
    <dbReference type="NCBI Taxonomy" id="2841257"/>
    <lineage>
        <taxon>Archaea</taxon>
        <taxon>Methanobacteriati</taxon>
        <taxon>Methanobacteriota</taxon>
        <taxon>Stenosarchaea group</taxon>
        <taxon>Halobacteria</taxon>
        <taxon>Halobacteriales</taxon>
        <taxon>Haloarculaceae</taxon>
        <taxon>Halapricum</taxon>
    </lineage>
</organism>
<dbReference type="SUPFAM" id="SSF53850">
    <property type="entry name" value="Periplasmic binding protein-like II"/>
    <property type="match status" value="2"/>
</dbReference>
<dbReference type="PROSITE" id="PS51257">
    <property type="entry name" value="PROKAR_LIPOPROTEIN"/>
    <property type="match status" value="1"/>
</dbReference>
<dbReference type="InterPro" id="IPR039424">
    <property type="entry name" value="SBP_5"/>
</dbReference>
<name>A0A897NUS6_9EURY</name>
<dbReference type="RefSeq" id="WP_229120563.1">
    <property type="nucleotide sequence ID" value="NZ_CP064791.1"/>
</dbReference>
<dbReference type="Pfam" id="PF00496">
    <property type="entry name" value="SBP_bac_5"/>
    <property type="match status" value="2"/>
</dbReference>
<comment type="similarity">
    <text evidence="1">Belongs to the bacterial solute-binding protein 5 family.</text>
</comment>
<dbReference type="PANTHER" id="PTHR30290:SF9">
    <property type="entry name" value="OLIGOPEPTIDE-BINDING PROTEIN APPA"/>
    <property type="match status" value="1"/>
</dbReference>
<dbReference type="GO" id="GO:0015833">
    <property type="term" value="P:peptide transport"/>
    <property type="evidence" value="ECO:0007669"/>
    <property type="project" value="TreeGrafter"/>
</dbReference>
<dbReference type="AlphaFoldDB" id="A0A897NUS6"/>
<evidence type="ECO:0000313" key="6">
    <source>
        <dbReference type="EMBL" id="QSG15285.1"/>
    </source>
</evidence>
<dbReference type="GeneID" id="68858398"/>
<feature type="domain" description="Solute-binding protein family 5" evidence="5">
    <location>
        <begin position="43"/>
        <end position="146"/>
    </location>
</feature>
<feature type="region of interest" description="Disordered" evidence="4">
    <location>
        <begin position="584"/>
        <end position="610"/>
    </location>
</feature>
<evidence type="ECO:0000256" key="4">
    <source>
        <dbReference type="SAM" id="MobiDB-lite"/>
    </source>
</evidence>
<dbReference type="CDD" id="cd00995">
    <property type="entry name" value="PBP2_NikA_DppA_OppA_like"/>
    <property type="match status" value="1"/>
</dbReference>
<keyword evidence="3" id="KW-0732">Signal</keyword>
<protein>
    <submittedName>
        <fullName evidence="6">ABC-type transport system, periplasmic component</fullName>
    </submittedName>
</protein>
<dbReference type="InterPro" id="IPR006311">
    <property type="entry name" value="TAT_signal"/>
</dbReference>
<reference evidence="6 7" key="1">
    <citation type="submission" date="2020-11" db="EMBL/GenBank/DDBJ databases">
        <title>Carbohydrate-dependent, anaerobic sulfur respiration: A novel catabolism in halophilic archaea.</title>
        <authorList>
            <person name="Sorokin D.Y."/>
            <person name="Messina E."/>
            <person name="Smedile F."/>
            <person name="La Cono V."/>
            <person name="Hallsworth J.E."/>
            <person name="Yakimov M.M."/>
        </authorList>
    </citation>
    <scope>NUCLEOTIDE SEQUENCE [LARGE SCALE GENOMIC DNA]</scope>
    <source>
        <strain evidence="6 7">HSR-Est</strain>
    </source>
</reference>
<dbReference type="GO" id="GO:1904680">
    <property type="term" value="F:peptide transmembrane transporter activity"/>
    <property type="evidence" value="ECO:0007669"/>
    <property type="project" value="TreeGrafter"/>
</dbReference>
<feature type="domain" description="Solute-binding protein family 5" evidence="5">
    <location>
        <begin position="302"/>
        <end position="605"/>
    </location>
</feature>
<keyword evidence="7" id="KW-1185">Reference proteome</keyword>
<dbReference type="EMBL" id="CP064791">
    <property type="protein sequence ID" value="QSG15285.1"/>
    <property type="molecule type" value="Genomic_DNA"/>
</dbReference>
<evidence type="ECO:0000256" key="2">
    <source>
        <dbReference type="ARBA" id="ARBA00022448"/>
    </source>
</evidence>
<proteinExistence type="inferred from homology"/>
<dbReference type="Gene3D" id="3.40.190.10">
    <property type="entry name" value="Periplasmic binding protein-like II"/>
    <property type="match status" value="1"/>
</dbReference>
<dbReference type="Proteomes" id="UP000663292">
    <property type="component" value="Chromosome"/>
</dbReference>
<dbReference type="PROSITE" id="PS51318">
    <property type="entry name" value="TAT"/>
    <property type="match status" value="1"/>
</dbReference>
<sequence>MSNQKNIKRRRFLQATGASALTIGLAGCTGDDDDDNGNVTNSGSDTAYPYGANELMIDEAKSVMEEAGYGPDNRYDLDWLQYVSPAWKEMANTIRSRLDSAYINMNISDADFGQLLNTTEKGDHEAFTLGWIADYPGARNFLQLIDPENTVYDAEGSTPNGARLFWSEDAKGDSEVRQNMTEQFDRIQDNPEQTEEAQSVRAEATARMEELLWESAALLPVYHTVDDVYWYDKVDYDPPGGMGPSRAKTSTTVRGLEGDDILNGTSGTFNSLDPIASGNTASGSKIMDMFDAPMNYVNGTTEVEPLIVEDYSVNDDLTEYEFTLKEGIQFHGDYGEVTADDVVYSIRRLVESTNSSNTYFPISVLDIDREENDDGSVVSGSTAVEATGDYSFTITLRNAFGYTLEVLAYSAFSVVPEGIVGDIEGYDGDMDWQEFSTNPVGCGPFVFEEWQSGTGGEFRASAFADYHDGEPAVDGVQDAILSEPNSIYNRFINGNADVSAIPTSQYDSAKVNFTDSEGAQQLGEYGPIGDDTTVNMSRTPAINTYYIAFNMEEVPKAVRQAMAYVLTRGDFVNAGDGSVFKGRGEPAYHLTPPQVYPGGPEGYEQHWKEQ</sequence>
<keyword evidence="2" id="KW-0813">Transport</keyword>
<dbReference type="PANTHER" id="PTHR30290">
    <property type="entry name" value="PERIPLASMIC BINDING COMPONENT OF ABC TRANSPORTER"/>
    <property type="match status" value="1"/>
</dbReference>
<accession>A0A897NUS6</accession>